<dbReference type="EMBL" id="MU150257">
    <property type="protein sequence ID" value="KAF9464009.1"/>
    <property type="molecule type" value="Genomic_DNA"/>
</dbReference>
<name>A0A9P5Y895_9AGAR</name>
<organism evidence="1 2">
    <name type="scientific">Collybia nuda</name>
    <dbReference type="NCBI Taxonomy" id="64659"/>
    <lineage>
        <taxon>Eukaryota</taxon>
        <taxon>Fungi</taxon>
        <taxon>Dikarya</taxon>
        <taxon>Basidiomycota</taxon>
        <taxon>Agaricomycotina</taxon>
        <taxon>Agaricomycetes</taxon>
        <taxon>Agaricomycetidae</taxon>
        <taxon>Agaricales</taxon>
        <taxon>Tricholomatineae</taxon>
        <taxon>Clitocybaceae</taxon>
        <taxon>Collybia</taxon>
    </lineage>
</organism>
<proteinExistence type="predicted"/>
<dbReference type="AlphaFoldDB" id="A0A9P5Y895"/>
<accession>A0A9P5Y895</accession>
<sequence length="68" mass="7895">MTMMPDYLITHQFPTYFSQYLGARLQCHLRLFYKWVWGGINQGVVVGPLIMTLITFCHPHASVSSYNN</sequence>
<evidence type="ECO:0000313" key="2">
    <source>
        <dbReference type="Proteomes" id="UP000807353"/>
    </source>
</evidence>
<gene>
    <name evidence="1" type="ORF">BDZ94DRAFT_1257369</name>
</gene>
<reference evidence="1" key="1">
    <citation type="submission" date="2020-11" db="EMBL/GenBank/DDBJ databases">
        <authorList>
            <consortium name="DOE Joint Genome Institute"/>
            <person name="Ahrendt S."/>
            <person name="Riley R."/>
            <person name="Andreopoulos W."/>
            <person name="Labutti K."/>
            <person name="Pangilinan J."/>
            <person name="Ruiz-Duenas F.J."/>
            <person name="Barrasa J.M."/>
            <person name="Sanchez-Garcia M."/>
            <person name="Camarero S."/>
            <person name="Miyauchi S."/>
            <person name="Serrano A."/>
            <person name="Linde D."/>
            <person name="Babiker R."/>
            <person name="Drula E."/>
            <person name="Ayuso-Fernandez I."/>
            <person name="Pacheco R."/>
            <person name="Padilla G."/>
            <person name="Ferreira P."/>
            <person name="Barriuso J."/>
            <person name="Kellner H."/>
            <person name="Castanera R."/>
            <person name="Alfaro M."/>
            <person name="Ramirez L."/>
            <person name="Pisabarro A.G."/>
            <person name="Kuo A."/>
            <person name="Tritt A."/>
            <person name="Lipzen A."/>
            <person name="He G."/>
            <person name="Yan M."/>
            <person name="Ng V."/>
            <person name="Cullen D."/>
            <person name="Martin F."/>
            <person name="Rosso M.-N."/>
            <person name="Henrissat B."/>
            <person name="Hibbett D."/>
            <person name="Martinez A.T."/>
            <person name="Grigoriev I.V."/>
        </authorList>
    </citation>
    <scope>NUCLEOTIDE SEQUENCE</scope>
    <source>
        <strain evidence="1">CBS 247.69</strain>
    </source>
</reference>
<dbReference type="Proteomes" id="UP000807353">
    <property type="component" value="Unassembled WGS sequence"/>
</dbReference>
<keyword evidence="2" id="KW-1185">Reference proteome</keyword>
<protein>
    <submittedName>
        <fullName evidence="1">Uncharacterized protein</fullName>
    </submittedName>
</protein>
<evidence type="ECO:0000313" key="1">
    <source>
        <dbReference type="EMBL" id="KAF9464009.1"/>
    </source>
</evidence>
<comment type="caution">
    <text evidence="1">The sequence shown here is derived from an EMBL/GenBank/DDBJ whole genome shotgun (WGS) entry which is preliminary data.</text>
</comment>